<proteinExistence type="predicted"/>
<evidence type="ECO:0000259" key="2">
    <source>
        <dbReference type="Pfam" id="PF00078"/>
    </source>
</evidence>
<dbReference type="InterPro" id="IPR036691">
    <property type="entry name" value="Endo/exonu/phosph_ase_sf"/>
</dbReference>
<accession>A0A388M373</accession>
<feature type="domain" description="Endonuclease/exonuclease/phosphatase" evidence="3">
    <location>
        <begin position="293"/>
        <end position="468"/>
    </location>
</feature>
<dbReference type="Pfam" id="PF00078">
    <property type="entry name" value="RVT_1"/>
    <property type="match status" value="1"/>
</dbReference>
<dbReference type="Pfam" id="PF03372">
    <property type="entry name" value="Exo_endo_phos"/>
    <property type="match status" value="1"/>
</dbReference>
<organism evidence="4 5">
    <name type="scientific">Chara braunii</name>
    <name type="common">Braun's stonewort</name>
    <dbReference type="NCBI Taxonomy" id="69332"/>
    <lineage>
        <taxon>Eukaryota</taxon>
        <taxon>Viridiplantae</taxon>
        <taxon>Streptophyta</taxon>
        <taxon>Charophyceae</taxon>
        <taxon>Charales</taxon>
        <taxon>Characeae</taxon>
        <taxon>Chara</taxon>
    </lineage>
</organism>
<feature type="compositionally biased region" description="Polar residues" evidence="1">
    <location>
        <begin position="919"/>
        <end position="928"/>
    </location>
</feature>
<feature type="region of interest" description="Disordered" evidence="1">
    <location>
        <begin position="919"/>
        <end position="941"/>
    </location>
</feature>
<evidence type="ECO:0000256" key="1">
    <source>
        <dbReference type="SAM" id="MobiDB-lite"/>
    </source>
</evidence>
<dbReference type="InterPro" id="IPR043502">
    <property type="entry name" value="DNA/RNA_pol_sf"/>
</dbReference>
<sequence>MALPAAGGGNPPPGPPLSPGELTKIRESASKCYDEGVCLDDNNLGRVVEDAQGKRFVVNEAVNEVKEQWLKERSVVVIFQGEVQKLARSVKEDLIRAYEDGWTAKKLFHPTLKRGRVKFEDPNVASYVARAKEVAVWLIQQKEMKITLGSDEYQVLFKPRLSKQEMQDVRIQEPETKFWIIALRVQLEAYYYLASAVKGIFGDFLEMHSPEYDKDRPKLMNVKIDMPPIAWAKVDDELFIQPPKGEVWKVEVVSPYTDWCRRCKWYYHTEENCPRHKQSEEGRGGNRGRQGGHKVWAPAQGTRGGVGILLHRDLQAQVIDSKTNIWGRWAWIKIGVGNEEWVIMTVYAPTDVGRRASFFARLMLHVPKADKLMITGDWNVSFDEVLRVGSQSANRKDAQTLLEFSTELELVDPFPILNPDDPRYTWVSNLYHNRQLVTRRRLDYFLLAEQLMEKVTRVRQVGNPVSDHKPVIEVIRLHLGVERGRGFFRVNSQILEVPGVNQWVSDHMSCWDSTKPFFDSTAEWLDRRIAITSGVLDVVSRILARTRNKREADCRRRVKEAEDRMEGHPILVLVWAAERKRRMAEWDALQEGKQNRWSDLLKEKGIETHDKMSKETFQKLLPSRNAQQMITLKHPFDGSAPLACTATGMLKYARMYYEDILTTRRPMDDLNTDLSEASDMWEDTTVRLQTTAKLDLDRPLTLEELTQTVKSMAKGKSPRVDGLTVEFYTANWGVFGPLLVDLYNGVLEGSRLGKGMTHEVIAVLFKKGDKSEVRNWQPISLLNVSYKILAKSLARRLSKYLPDLVERDQGAFVQGRSIFNNIVTAIEMLEVVQKENLDVAVLLLDLEKAYDKVGWTFVLTTLRRMGFGNNFCAWIIAMYTHASSAIMINGHLSAPFPLTRSSGVPTGSFSLRTTNGGVAKQDQMTSGHQRYEAAQRRGIQG</sequence>
<evidence type="ECO:0000313" key="5">
    <source>
        <dbReference type="Proteomes" id="UP000265515"/>
    </source>
</evidence>
<feature type="region of interest" description="Disordered" evidence="1">
    <location>
        <begin position="1"/>
        <end position="21"/>
    </location>
</feature>
<dbReference type="Gene3D" id="3.60.10.10">
    <property type="entry name" value="Endonuclease/exonuclease/phosphatase"/>
    <property type="match status" value="1"/>
</dbReference>
<dbReference type="SUPFAM" id="SSF56219">
    <property type="entry name" value="DNase I-like"/>
    <property type="match status" value="1"/>
</dbReference>
<dbReference type="InterPro" id="IPR000477">
    <property type="entry name" value="RT_dom"/>
</dbReference>
<keyword evidence="5" id="KW-1185">Reference proteome</keyword>
<gene>
    <name evidence="4" type="ORF">CBR_g48645</name>
</gene>
<dbReference type="EMBL" id="BFEA01000711">
    <property type="protein sequence ID" value="GBG89037.1"/>
    <property type="molecule type" value="Genomic_DNA"/>
</dbReference>
<dbReference type="InterPro" id="IPR005135">
    <property type="entry name" value="Endo/exonuclease/phosphatase"/>
</dbReference>
<dbReference type="OrthoDB" id="416119at2759"/>
<evidence type="ECO:0000259" key="3">
    <source>
        <dbReference type="Pfam" id="PF03372"/>
    </source>
</evidence>
<protein>
    <submittedName>
        <fullName evidence="4">Uncharacterized protein</fullName>
    </submittedName>
</protein>
<comment type="caution">
    <text evidence="4">The sequence shown here is derived from an EMBL/GenBank/DDBJ whole genome shotgun (WGS) entry which is preliminary data.</text>
</comment>
<feature type="region of interest" description="Disordered" evidence="1">
    <location>
        <begin position="275"/>
        <end position="297"/>
    </location>
</feature>
<dbReference type="PANTHER" id="PTHR19446">
    <property type="entry name" value="REVERSE TRANSCRIPTASES"/>
    <property type="match status" value="1"/>
</dbReference>
<dbReference type="AlphaFoldDB" id="A0A388M373"/>
<dbReference type="GO" id="GO:0003824">
    <property type="term" value="F:catalytic activity"/>
    <property type="evidence" value="ECO:0007669"/>
    <property type="project" value="InterPro"/>
</dbReference>
<reference evidence="4 5" key="1">
    <citation type="journal article" date="2018" name="Cell">
        <title>The Chara Genome: Secondary Complexity and Implications for Plant Terrestrialization.</title>
        <authorList>
            <person name="Nishiyama T."/>
            <person name="Sakayama H."/>
            <person name="Vries J.D."/>
            <person name="Buschmann H."/>
            <person name="Saint-Marcoux D."/>
            <person name="Ullrich K.K."/>
            <person name="Haas F.B."/>
            <person name="Vanderstraeten L."/>
            <person name="Becker D."/>
            <person name="Lang D."/>
            <person name="Vosolsobe S."/>
            <person name="Rombauts S."/>
            <person name="Wilhelmsson P.K.I."/>
            <person name="Janitza P."/>
            <person name="Kern R."/>
            <person name="Heyl A."/>
            <person name="Rumpler F."/>
            <person name="Villalobos L.I.A.C."/>
            <person name="Clay J.M."/>
            <person name="Skokan R."/>
            <person name="Toyoda A."/>
            <person name="Suzuki Y."/>
            <person name="Kagoshima H."/>
            <person name="Schijlen E."/>
            <person name="Tajeshwar N."/>
            <person name="Catarino B."/>
            <person name="Hetherington A.J."/>
            <person name="Saltykova A."/>
            <person name="Bonnot C."/>
            <person name="Breuninger H."/>
            <person name="Symeonidi A."/>
            <person name="Radhakrishnan G.V."/>
            <person name="Van Nieuwerburgh F."/>
            <person name="Deforce D."/>
            <person name="Chang C."/>
            <person name="Karol K.G."/>
            <person name="Hedrich R."/>
            <person name="Ulvskov P."/>
            <person name="Glockner G."/>
            <person name="Delwiche C.F."/>
            <person name="Petrasek J."/>
            <person name="Van de Peer Y."/>
            <person name="Friml J."/>
            <person name="Beilby M."/>
            <person name="Dolan L."/>
            <person name="Kohara Y."/>
            <person name="Sugano S."/>
            <person name="Fujiyama A."/>
            <person name="Delaux P.-M."/>
            <person name="Quint M."/>
            <person name="TheiBen G."/>
            <person name="Hagemann M."/>
            <person name="Harholt J."/>
            <person name="Dunand C."/>
            <person name="Zachgo S."/>
            <person name="Langdale J."/>
            <person name="Maumus F."/>
            <person name="Straeten D.V.D."/>
            <person name="Gould S.B."/>
            <person name="Rensing S.A."/>
        </authorList>
    </citation>
    <scope>NUCLEOTIDE SEQUENCE [LARGE SCALE GENOMIC DNA]</scope>
    <source>
        <strain evidence="4 5">S276</strain>
    </source>
</reference>
<dbReference type="STRING" id="69332.A0A388M373"/>
<dbReference type="Proteomes" id="UP000265515">
    <property type="component" value="Unassembled WGS sequence"/>
</dbReference>
<dbReference type="OMA" id="GPITPWD"/>
<dbReference type="Gramene" id="GBG89037">
    <property type="protein sequence ID" value="GBG89037"/>
    <property type="gene ID" value="CBR_g48645"/>
</dbReference>
<dbReference type="SUPFAM" id="SSF56672">
    <property type="entry name" value="DNA/RNA polymerases"/>
    <property type="match status" value="1"/>
</dbReference>
<feature type="domain" description="Reverse transcriptase" evidence="2">
    <location>
        <begin position="769"/>
        <end position="908"/>
    </location>
</feature>
<feature type="compositionally biased region" description="Basic and acidic residues" evidence="1">
    <location>
        <begin position="275"/>
        <end position="284"/>
    </location>
</feature>
<name>A0A388M373_CHABU</name>
<evidence type="ECO:0000313" key="4">
    <source>
        <dbReference type="EMBL" id="GBG89037.1"/>
    </source>
</evidence>